<feature type="region of interest" description="Disordered" evidence="7">
    <location>
        <begin position="942"/>
        <end position="966"/>
    </location>
</feature>
<gene>
    <name evidence="9" type="ORF">PHYPSEUDO_004225</name>
</gene>
<dbReference type="PANTHER" id="PTHR22974">
    <property type="entry name" value="MIXED LINEAGE PROTEIN KINASE"/>
    <property type="match status" value="1"/>
</dbReference>
<feature type="compositionally biased region" description="Low complexity" evidence="7">
    <location>
        <begin position="287"/>
        <end position="296"/>
    </location>
</feature>
<keyword evidence="4" id="KW-0418">Kinase</keyword>
<comment type="caution">
    <text evidence="9">The sequence shown here is derived from an EMBL/GenBank/DDBJ whole genome shotgun (WGS) entry which is preliminary data.</text>
</comment>
<accession>A0A8T1VS05</accession>
<keyword evidence="2" id="KW-0808">Transferase</keyword>
<dbReference type="InterPro" id="IPR000719">
    <property type="entry name" value="Prot_kinase_dom"/>
</dbReference>
<dbReference type="InterPro" id="IPR017441">
    <property type="entry name" value="Protein_kinase_ATP_BS"/>
</dbReference>
<organism evidence="9 10">
    <name type="scientific">Phytophthora pseudosyringae</name>
    <dbReference type="NCBI Taxonomy" id="221518"/>
    <lineage>
        <taxon>Eukaryota</taxon>
        <taxon>Sar</taxon>
        <taxon>Stramenopiles</taxon>
        <taxon>Oomycota</taxon>
        <taxon>Peronosporomycetes</taxon>
        <taxon>Peronosporales</taxon>
        <taxon>Peronosporaceae</taxon>
        <taxon>Phytophthora</taxon>
    </lineage>
</organism>
<dbReference type="GO" id="GO:0098813">
    <property type="term" value="P:nuclear chromosome segregation"/>
    <property type="evidence" value="ECO:0007669"/>
    <property type="project" value="UniProtKB-ARBA"/>
</dbReference>
<evidence type="ECO:0000256" key="7">
    <source>
        <dbReference type="SAM" id="MobiDB-lite"/>
    </source>
</evidence>
<feature type="compositionally biased region" description="Polar residues" evidence="7">
    <location>
        <begin position="944"/>
        <end position="959"/>
    </location>
</feature>
<evidence type="ECO:0000256" key="2">
    <source>
        <dbReference type="ARBA" id="ARBA00022679"/>
    </source>
</evidence>
<keyword evidence="3 6" id="KW-0547">Nucleotide-binding</keyword>
<dbReference type="PROSITE" id="PS00107">
    <property type="entry name" value="PROTEIN_KINASE_ATP"/>
    <property type="match status" value="1"/>
</dbReference>
<keyword evidence="10" id="KW-1185">Reference proteome</keyword>
<dbReference type="GO" id="GO:0005634">
    <property type="term" value="C:nucleus"/>
    <property type="evidence" value="ECO:0007669"/>
    <property type="project" value="TreeGrafter"/>
</dbReference>
<evidence type="ECO:0000256" key="1">
    <source>
        <dbReference type="ARBA" id="ARBA00022527"/>
    </source>
</evidence>
<feature type="domain" description="Protein kinase" evidence="8">
    <location>
        <begin position="617"/>
        <end position="890"/>
    </location>
</feature>
<proteinExistence type="predicted"/>
<feature type="compositionally biased region" description="Low complexity" evidence="7">
    <location>
        <begin position="578"/>
        <end position="599"/>
    </location>
</feature>
<dbReference type="EMBL" id="JAGDFM010000192">
    <property type="protein sequence ID" value="KAG7382929.1"/>
    <property type="molecule type" value="Genomic_DNA"/>
</dbReference>
<keyword evidence="1" id="KW-0723">Serine/threonine-protein kinase</keyword>
<dbReference type="CDD" id="cd14131">
    <property type="entry name" value="PKc_Mps1"/>
    <property type="match status" value="1"/>
</dbReference>
<dbReference type="FunFam" id="3.30.200.20:FF:000131">
    <property type="entry name" value="Dual specificity protein kinase TTK"/>
    <property type="match status" value="1"/>
</dbReference>
<feature type="compositionally biased region" description="Low complexity" evidence="7">
    <location>
        <begin position="501"/>
        <end position="515"/>
    </location>
</feature>
<dbReference type="GO" id="GO:0007094">
    <property type="term" value="P:mitotic spindle assembly checkpoint signaling"/>
    <property type="evidence" value="ECO:0007669"/>
    <property type="project" value="TreeGrafter"/>
</dbReference>
<dbReference type="Proteomes" id="UP000694044">
    <property type="component" value="Unassembled WGS sequence"/>
</dbReference>
<evidence type="ECO:0000259" key="8">
    <source>
        <dbReference type="PROSITE" id="PS50011"/>
    </source>
</evidence>
<dbReference type="GO" id="GO:0004674">
    <property type="term" value="F:protein serine/threonine kinase activity"/>
    <property type="evidence" value="ECO:0007669"/>
    <property type="project" value="UniProtKB-KW"/>
</dbReference>
<dbReference type="FunFam" id="1.10.510.10:FF:000224">
    <property type="entry name" value="serine/threonine-protein kinase mph1 isoform X1"/>
    <property type="match status" value="1"/>
</dbReference>
<dbReference type="PROSITE" id="PS50011">
    <property type="entry name" value="PROTEIN_KINASE_DOM"/>
    <property type="match status" value="1"/>
</dbReference>
<feature type="compositionally biased region" description="Polar residues" evidence="7">
    <location>
        <begin position="486"/>
        <end position="500"/>
    </location>
</feature>
<dbReference type="PROSITE" id="PS00108">
    <property type="entry name" value="PROTEIN_KINASE_ST"/>
    <property type="match status" value="1"/>
</dbReference>
<dbReference type="GO" id="GO:0033316">
    <property type="term" value="P:meiotic spindle assembly checkpoint signaling"/>
    <property type="evidence" value="ECO:0007669"/>
    <property type="project" value="TreeGrafter"/>
</dbReference>
<name>A0A8T1VS05_9STRA</name>
<reference evidence="9" key="1">
    <citation type="submission" date="2021-02" db="EMBL/GenBank/DDBJ databases">
        <authorList>
            <person name="Palmer J.M."/>
        </authorList>
    </citation>
    <scope>NUCLEOTIDE SEQUENCE</scope>
    <source>
        <strain evidence="9">SCRP734</strain>
    </source>
</reference>
<evidence type="ECO:0000256" key="4">
    <source>
        <dbReference type="ARBA" id="ARBA00022777"/>
    </source>
</evidence>
<evidence type="ECO:0000256" key="3">
    <source>
        <dbReference type="ARBA" id="ARBA00022741"/>
    </source>
</evidence>
<feature type="compositionally biased region" description="Acidic residues" evidence="7">
    <location>
        <begin position="365"/>
        <end position="377"/>
    </location>
</feature>
<dbReference type="GO" id="GO:0004712">
    <property type="term" value="F:protein serine/threonine/tyrosine kinase activity"/>
    <property type="evidence" value="ECO:0007669"/>
    <property type="project" value="TreeGrafter"/>
</dbReference>
<evidence type="ECO:0000313" key="9">
    <source>
        <dbReference type="EMBL" id="KAG7382929.1"/>
    </source>
</evidence>
<dbReference type="Pfam" id="PF00069">
    <property type="entry name" value="Pkinase"/>
    <property type="match status" value="1"/>
</dbReference>
<dbReference type="OrthoDB" id="20524at2759"/>
<dbReference type="InterPro" id="IPR027084">
    <property type="entry name" value="Mps1_cat"/>
</dbReference>
<dbReference type="GO" id="GO:0034501">
    <property type="term" value="P:protein localization to kinetochore"/>
    <property type="evidence" value="ECO:0007669"/>
    <property type="project" value="TreeGrafter"/>
</dbReference>
<dbReference type="AlphaFoldDB" id="A0A8T1VS05"/>
<dbReference type="GO" id="GO:0000776">
    <property type="term" value="C:kinetochore"/>
    <property type="evidence" value="ECO:0007669"/>
    <property type="project" value="TreeGrafter"/>
</dbReference>
<feature type="compositionally biased region" description="Polar residues" evidence="7">
    <location>
        <begin position="381"/>
        <end position="392"/>
    </location>
</feature>
<protein>
    <recommendedName>
        <fullName evidence="8">Protein kinase domain-containing protein</fullName>
    </recommendedName>
</protein>
<dbReference type="PANTHER" id="PTHR22974:SF21">
    <property type="entry name" value="DUAL SPECIFICITY PROTEIN KINASE TTK"/>
    <property type="match status" value="1"/>
</dbReference>
<evidence type="ECO:0000313" key="10">
    <source>
        <dbReference type="Proteomes" id="UP000694044"/>
    </source>
</evidence>
<dbReference type="SMART" id="SM00220">
    <property type="entry name" value="S_TKc"/>
    <property type="match status" value="1"/>
</dbReference>
<feature type="compositionally biased region" description="Polar residues" evidence="7">
    <location>
        <begin position="304"/>
        <end position="339"/>
    </location>
</feature>
<feature type="binding site" evidence="6">
    <location>
        <position position="645"/>
    </location>
    <ligand>
        <name>ATP</name>
        <dbReference type="ChEBI" id="CHEBI:30616"/>
    </ligand>
</feature>
<sequence length="966" mass="105306">MEAPDDKENQPPPSSGDAVLESLLEQLPRATVRYADAQGQATQILHFGESARSIFMLDKPSEKRLRLVIGLKDGPRSVAKWLELLRCPLAGNPAKYNKLRLLRRALTCVDAQAVRATAGYTEMCIMLAKLSDSEAGVRQNFQELKKRRVGEKQPLLYEEEAAFEYAAGNKEAAEEVLERGVDNDALTPAQKEELMKKVAAGRAGWVAAFSGSPQEQKVLALRTRMQALRRTQDSSLADEPHWKQNVVTTPRGVGSRVTTPLHPSSIPPDTTPVSRGRDGLVAGPVRTATTPSSATPVSHARSGTGFSTVSKPPRNANKSPLLTTPSFPTRSSLKSQSTSRKTHRPPIRFQLGGPPLRVIASDCNQSDDDDDGDDDDAMMGSQATSTVPNNAMTPIKETAKPTSKSPGVKSVTKQRNKIDLGVIKHILEWDPDKEKEKVMKKKGAQDTPTTSKDVKSSNDPPTKLKTSVGEIPPEKGFETMPEPLLTKTSGVELSLESSDISPVATSSAVTSSKSTAPEDNRSPRVHRPFPWEIKAGAARLEPQVRPSSTTLRAIDHYRSPKRQQLDPSVATATNNDLSSPGSVSSASSPPVASMSSTSSQDALESLTSRVVVNGQKYIKLEQIGSGGSSKVYRMLGPDLKIYALKKIKLKKLDAQSIAQYTNEIKLLKMLQGNPHIITLIAAEQDLQQRQINVIMEHGEIDLSERLRDLKGNMDENMLRVIWSQMLKAVNAIHQKRIIHGDLKPANFLFVNGALKLIDFGIAKTISNDTTNIERDSQIGTVNFMSPEAIQGNTAPNGQRDPQGKMKVGRASDIWSLGCILYQIVYLKPPFGDVHSIIEKFRCIIDPSVPIPFPPLENKDLEDVICSCLQRDHRLRPPIDGEGGLLQHPFLLSGSSSSIVSSTATVTMANAPEVLSQLGDLLRAQGVAISRVNTFMDIGQDGLRNGSNGASQPPRSLYNTQERRTDI</sequence>
<evidence type="ECO:0000256" key="6">
    <source>
        <dbReference type="PROSITE-ProRule" id="PRU10141"/>
    </source>
</evidence>
<dbReference type="GO" id="GO:0005524">
    <property type="term" value="F:ATP binding"/>
    <property type="evidence" value="ECO:0007669"/>
    <property type="project" value="UniProtKB-UniRule"/>
</dbReference>
<dbReference type="InterPro" id="IPR008271">
    <property type="entry name" value="Ser/Thr_kinase_AS"/>
</dbReference>
<keyword evidence="5 6" id="KW-0067">ATP-binding</keyword>
<feature type="region of interest" description="Disordered" evidence="7">
    <location>
        <begin position="251"/>
        <end position="413"/>
    </location>
</feature>
<evidence type="ECO:0000256" key="5">
    <source>
        <dbReference type="ARBA" id="ARBA00022840"/>
    </source>
</evidence>
<feature type="region of interest" description="Disordered" evidence="7">
    <location>
        <begin position="433"/>
        <end position="600"/>
    </location>
</feature>